<comment type="caution">
    <text evidence="1">The sequence shown here is derived from an EMBL/GenBank/DDBJ whole genome shotgun (WGS) entry which is preliminary data.</text>
</comment>
<dbReference type="Proteomes" id="UP000316388">
    <property type="component" value="Unassembled WGS sequence"/>
</dbReference>
<dbReference type="AlphaFoldDB" id="A0A554XHM2"/>
<accession>A0A554XHM2</accession>
<name>A0A554XHM2_9BURK</name>
<organism evidence="1 2">
    <name type="scientific">Tepidimonas fonticaldi</name>
    <dbReference type="NCBI Taxonomy" id="1101373"/>
    <lineage>
        <taxon>Bacteria</taxon>
        <taxon>Pseudomonadati</taxon>
        <taxon>Pseudomonadota</taxon>
        <taxon>Betaproteobacteria</taxon>
        <taxon>Burkholderiales</taxon>
        <taxon>Tepidimonas</taxon>
    </lineage>
</organism>
<evidence type="ECO:0000313" key="2">
    <source>
        <dbReference type="Proteomes" id="UP000316388"/>
    </source>
</evidence>
<proteinExistence type="predicted"/>
<dbReference type="EMBL" id="VJOO01000027">
    <property type="protein sequence ID" value="TSE35322.1"/>
    <property type="molecule type" value="Genomic_DNA"/>
</dbReference>
<gene>
    <name evidence="1" type="ORF">Tfont_02296</name>
</gene>
<dbReference type="RefSeq" id="WP_143969564.1">
    <property type="nucleotide sequence ID" value="NZ_VJOO01000027.1"/>
</dbReference>
<reference evidence="1 2" key="1">
    <citation type="submission" date="2019-07" db="EMBL/GenBank/DDBJ databases">
        <title>Tepidimonas fonticaldi AT-A2 draft genome.</title>
        <authorList>
            <person name="Da Costa M.S."/>
            <person name="Froufe H.J.C."/>
            <person name="Egas C."/>
            <person name="Albuquerque L."/>
        </authorList>
    </citation>
    <scope>NUCLEOTIDE SEQUENCE [LARGE SCALE GENOMIC DNA]</scope>
    <source>
        <strain evidence="1 2">AT-A2</strain>
    </source>
</reference>
<evidence type="ECO:0000313" key="1">
    <source>
        <dbReference type="EMBL" id="TSE35322.1"/>
    </source>
</evidence>
<sequence>MELNPLLITEAELQAELAAIEAESIGWLPLTDGAYLHMGKPDEEEMVITVTGVPEVGMVGMNVLLVGW</sequence>
<protein>
    <submittedName>
        <fullName evidence="1">Uncharacterized protein</fullName>
    </submittedName>
</protein>